<dbReference type="Pfam" id="PF00501">
    <property type="entry name" value="AMP-binding"/>
    <property type="match status" value="1"/>
</dbReference>
<dbReference type="Proteomes" id="UP001250214">
    <property type="component" value="Unassembled WGS sequence"/>
</dbReference>
<name>A0ABU2HAX2_9ACTN</name>
<reference evidence="4" key="1">
    <citation type="submission" date="2023-07" db="EMBL/GenBank/DDBJ databases">
        <title>Novel species in the genus Lipingzhangella isolated from Sambhar Salt Lake.</title>
        <authorList>
            <person name="Jiya N."/>
            <person name="Kajale S."/>
            <person name="Sharma A."/>
        </authorList>
    </citation>
    <scope>NUCLEOTIDE SEQUENCE [LARGE SCALE GENOMIC DNA]</scope>
    <source>
        <strain evidence="4">LS1_29</strain>
    </source>
</reference>
<feature type="domain" description="AMP-dependent synthetase/ligase" evidence="1">
    <location>
        <begin position="14"/>
        <end position="345"/>
    </location>
</feature>
<dbReference type="InterPro" id="IPR020845">
    <property type="entry name" value="AMP-binding_CS"/>
</dbReference>
<dbReference type="RefSeq" id="WP_310914053.1">
    <property type="nucleotide sequence ID" value="NZ_JAVLVT010000011.1"/>
</dbReference>
<gene>
    <name evidence="3" type="ORF">RIF23_19450</name>
</gene>
<organism evidence="3 4">
    <name type="scientific">Lipingzhangella rawalii</name>
    <dbReference type="NCBI Taxonomy" id="2055835"/>
    <lineage>
        <taxon>Bacteria</taxon>
        <taxon>Bacillati</taxon>
        <taxon>Actinomycetota</taxon>
        <taxon>Actinomycetes</taxon>
        <taxon>Streptosporangiales</taxon>
        <taxon>Nocardiopsidaceae</taxon>
        <taxon>Lipingzhangella</taxon>
    </lineage>
</organism>
<keyword evidence="4" id="KW-1185">Reference proteome</keyword>
<dbReference type="PANTHER" id="PTHR45527:SF1">
    <property type="entry name" value="FATTY ACID SYNTHASE"/>
    <property type="match status" value="1"/>
</dbReference>
<evidence type="ECO:0000313" key="4">
    <source>
        <dbReference type="Proteomes" id="UP001250214"/>
    </source>
</evidence>
<proteinExistence type="predicted"/>
<evidence type="ECO:0000313" key="3">
    <source>
        <dbReference type="EMBL" id="MDS1272468.1"/>
    </source>
</evidence>
<comment type="caution">
    <text evidence="3">The sequence shown here is derived from an EMBL/GenBank/DDBJ whole genome shotgun (WGS) entry which is preliminary data.</text>
</comment>
<dbReference type="PANTHER" id="PTHR45527">
    <property type="entry name" value="NONRIBOSOMAL PEPTIDE SYNTHETASE"/>
    <property type="match status" value="1"/>
</dbReference>
<dbReference type="EMBL" id="JAVLVT010000011">
    <property type="protein sequence ID" value="MDS1272468.1"/>
    <property type="molecule type" value="Genomic_DNA"/>
</dbReference>
<dbReference type="InterPro" id="IPR025110">
    <property type="entry name" value="AMP-bd_C"/>
</dbReference>
<dbReference type="InterPro" id="IPR000873">
    <property type="entry name" value="AMP-dep_synth/lig_dom"/>
</dbReference>
<dbReference type="PROSITE" id="PS00455">
    <property type="entry name" value="AMP_BINDING"/>
    <property type="match status" value="1"/>
</dbReference>
<dbReference type="InterPro" id="IPR045851">
    <property type="entry name" value="AMP-bd_C_sf"/>
</dbReference>
<protein>
    <submittedName>
        <fullName evidence="3">AMP-binding protein</fullName>
    </submittedName>
</protein>
<evidence type="ECO:0000259" key="1">
    <source>
        <dbReference type="Pfam" id="PF00501"/>
    </source>
</evidence>
<dbReference type="Pfam" id="PF13193">
    <property type="entry name" value="AMP-binding_C"/>
    <property type="match status" value="1"/>
</dbReference>
<dbReference type="InterPro" id="IPR042099">
    <property type="entry name" value="ANL_N_sf"/>
</dbReference>
<dbReference type="Gene3D" id="3.30.300.30">
    <property type="match status" value="1"/>
</dbReference>
<accession>A0ABU2HAX2</accession>
<dbReference type="Gene3D" id="3.40.50.12780">
    <property type="entry name" value="N-terminal domain of ligase-like"/>
    <property type="match status" value="1"/>
</dbReference>
<feature type="domain" description="AMP-binding enzyme C-terminal" evidence="2">
    <location>
        <begin position="402"/>
        <end position="478"/>
    </location>
</feature>
<evidence type="ECO:0000259" key="2">
    <source>
        <dbReference type="Pfam" id="PF13193"/>
    </source>
</evidence>
<sequence>MRSDRTPLGERILDQARDRPAAPALVWHGQETSYGHLHHRTQAQRTRLERVEPEFDRPLGIWAAKSPEAVALVLACLCDERPFLLLPTDLPSDTATDLARKAGCRFILPATGDPEQVHTPEEWTRQRIPDGTTFMLTTSGSTGRPKIVPLGGAAVGRFMDWAGPAFDLGPGTTVLNHAPLSFDLCLFDIWTSLAHGARVVLVDPEYAAQGRHLLKLIVTHEVTVMQAVPMAYGLLLDAARAADTPLAGVRHAIVTGDVLPERTHAGLTWLLPRARAHNVYGCTETNDSFRHEITGTETHRDGGLPIGSPIPGVRALVLDDNGEEVTHAGTGELYVCTPFQSEGYLDRGLRSDAFLSHPLGRDERQWYRTGDLVRREADGSIRLLGRVDFQVKIRGVAVNLAEVERTLLSHPDVLEAGVTTVPDPVAGRALLSVIRRTQESELTSLSLRRHCVQRLPRAFVPTNFRVLDEALPRTSTGKVDRTALDRL</sequence>
<dbReference type="SUPFAM" id="SSF56801">
    <property type="entry name" value="Acetyl-CoA synthetase-like"/>
    <property type="match status" value="1"/>
</dbReference>